<comment type="similarity">
    <text evidence="2 6">Belongs to the RRF family.</text>
</comment>
<dbReference type="RefSeq" id="WP_083561243.1">
    <property type="nucleotide sequence ID" value="NZ_AQQV01000002.1"/>
</dbReference>
<dbReference type="EMBL" id="AQQV01000002">
    <property type="protein sequence ID" value="ORE87036.1"/>
    <property type="molecule type" value="Genomic_DNA"/>
</dbReference>
<organism evidence="8 9">
    <name type="scientific">Oceanococcus atlanticus</name>
    <dbReference type="NCBI Taxonomy" id="1317117"/>
    <lineage>
        <taxon>Bacteria</taxon>
        <taxon>Pseudomonadati</taxon>
        <taxon>Pseudomonadota</taxon>
        <taxon>Gammaproteobacteria</taxon>
        <taxon>Chromatiales</taxon>
        <taxon>Oceanococcaceae</taxon>
        <taxon>Oceanococcus</taxon>
    </lineage>
</organism>
<dbReference type="CDD" id="cd00520">
    <property type="entry name" value="RRF"/>
    <property type="match status" value="1"/>
</dbReference>
<evidence type="ECO:0000259" key="7">
    <source>
        <dbReference type="Pfam" id="PF01765"/>
    </source>
</evidence>
<dbReference type="SUPFAM" id="SSF55194">
    <property type="entry name" value="Ribosome recycling factor, RRF"/>
    <property type="match status" value="1"/>
</dbReference>
<dbReference type="GO" id="GO:0002184">
    <property type="term" value="P:cytoplasmic translational termination"/>
    <property type="evidence" value="ECO:0007669"/>
    <property type="project" value="TreeGrafter"/>
</dbReference>
<evidence type="ECO:0000256" key="5">
    <source>
        <dbReference type="ARBA" id="ARBA00025050"/>
    </source>
</evidence>
<gene>
    <name evidence="6 8" type="primary">frr</name>
    <name evidence="8" type="ORF">ATO7_08352</name>
</gene>
<dbReference type="NCBIfam" id="TIGR00496">
    <property type="entry name" value="frr"/>
    <property type="match status" value="1"/>
</dbReference>
<dbReference type="Pfam" id="PF01765">
    <property type="entry name" value="RRF"/>
    <property type="match status" value="1"/>
</dbReference>
<evidence type="ECO:0000256" key="4">
    <source>
        <dbReference type="ARBA" id="ARBA00022917"/>
    </source>
</evidence>
<dbReference type="FunFam" id="3.30.1360.40:FF:000001">
    <property type="entry name" value="Ribosome-recycling factor"/>
    <property type="match status" value="1"/>
</dbReference>
<dbReference type="GO" id="GO:0005829">
    <property type="term" value="C:cytosol"/>
    <property type="evidence" value="ECO:0007669"/>
    <property type="project" value="GOC"/>
</dbReference>
<dbReference type="InterPro" id="IPR002661">
    <property type="entry name" value="Ribosome_recyc_fac"/>
</dbReference>
<dbReference type="InterPro" id="IPR023584">
    <property type="entry name" value="Ribosome_recyc_fac_dom"/>
</dbReference>
<dbReference type="OrthoDB" id="9804006at2"/>
<dbReference type="PANTHER" id="PTHR20982:SF3">
    <property type="entry name" value="MITOCHONDRIAL RIBOSOME RECYCLING FACTOR PSEUDO 1"/>
    <property type="match status" value="1"/>
</dbReference>
<evidence type="ECO:0000313" key="9">
    <source>
        <dbReference type="Proteomes" id="UP000192342"/>
    </source>
</evidence>
<dbReference type="Gene3D" id="1.10.132.20">
    <property type="entry name" value="Ribosome-recycling factor"/>
    <property type="match status" value="1"/>
</dbReference>
<sequence>MIDDVKKDASTQMGKAIEALGANLRKIRTGRAHPSLLDHVMVDYYGGAVPIGQCANVTVEDGRSLVITPWERDMVGKIEKAIMTSELGLNPNTAGTVIRITMPPLTEERRRDLAKIMRGEGESARISIRNARRDANQTLKDMVKEKMISEDDEHRGEQEIQKLTDKYVAEVEALLDAKETEIMSV</sequence>
<evidence type="ECO:0000256" key="2">
    <source>
        <dbReference type="ARBA" id="ARBA00005912"/>
    </source>
</evidence>
<keyword evidence="9" id="KW-1185">Reference proteome</keyword>
<dbReference type="STRING" id="1317117.ATO7_08352"/>
<dbReference type="FunFam" id="1.10.132.20:FF:000001">
    <property type="entry name" value="Ribosome-recycling factor"/>
    <property type="match status" value="1"/>
</dbReference>
<reference evidence="8 9" key="1">
    <citation type="submission" date="2013-04" db="EMBL/GenBank/DDBJ databases">
        <title>Oceanococcus atlanticus 22II-S10r2 Genome Sequencing.</title>
        <authorList>
            <person name="Lai Q."/>
            <person name="Li G."/>
            <person name="Shao Z."/>
        </authorList>
    </citation>
    <scope>NUCLEOTIDE SEQUENCE [LARGE SCALE GENOMIC DNA]</scope>
    <source>
        <strain evidence="8 9">22II-S10r2</strain>
    </source>
</reference>
<dbReference type="PANTHER" id="PTHR20982">
    <property type="entry name" value="RIBOSOME RECYCLING FACTOR"/>
    <property type="match status" value="1"/>
</dbReference>
<dbReference type="Proteomes" id="UP000192342">
    <property type="component" value="Unassembled WGS sequence"/>
</dbReference>
<comment type="subcellular location">
    <subcellularLocation>
        <location evidence="1 6">Cytoplasm</location>
    </subcellularLocation>
</comment>
<evidence type="ECO:0000256" key="3">
    <source>
        <dbReference type="ARBA" id="ARBA00022490"/>
    </source>
</evidence>
<comment type="function">
    <text evidence="5 6">Responsible for the release of ribosomes from messenger RNA at the termination of protein biosynthesis. May increase the efficiency of translation by recycling ribosomes from one round of translation to another.</text>
</comment>
<dbReference type="HAMAP" id="MF_00040">
    <property type="entry name" value="RRF"/>
    <property type="match status" value="1"/>
</dbReference>
<name>A0A1Y1SDG0_9GAMM</name>
<evidence type="ECO:0000313" key="8">
    <source>
        <dbReference type="EMBL" id="ORE87036.1"/>
    </source>
</evidence>
<dbReference type="AlphaFoldDB" id="A0A1Y1SDG0"/>
<dbReference type="GO" id="GO:0043023">
    <property type="term" value="F:ribosomal large subunit binding"/>
    <property type="evidence" value="ECO:0007669"/>
    <property type="project" value="TreeGrafter"/>
</dbReference>
<keyword evidence="4 6" id="KW-0648">Protein biosynthesis</keyword>
<keyword evidence="3 6" id="KW-0963">Cytoplasm</keyword>
<accession>A0A1Y1SDG0</accession>
<evidence type="ECO:0000256" key="1">
    <source>
        <dbReference type="ARBA" id="ARBA00004496"/>
    </source>
</evidence>
<dbReference type="InterPro" id="IPR036191">
    <property type="entry name" value="RRF_sf"/>
</dbReference>
<dbReference type="Gene3D" id="3.30.1360.40">
    <property type="match status" value="1"/>
</dbReference>
<protein>
    <recommendedName>
        <fullName evidence="6">Ribosome-recycling factor</fullName>
        <shortName evidence="6">RRF</shortName>
    </recommendedName>
    <alternativeName>
        <fullName evidence="6">Ribosome-releasing factor</fullName>
    </alternativeName>
</protein>
<proteinExistence type="inferred from homology"/>
<comment type="caution">
    <text evidence="8">The sequence shown here is derived from an EMBL/GenBank/DDBJ whole genome shotgun (WGS) entry which is preliminary data.</text>
</comment>
<feature type="domain" description="Ribosome recycling factor" evidence="7">
    <location>
        <begin position="22"/>
        <end position="183"/>
    </location>
</feature>
<evidence type="ECO:0000256" key="6">
    <source>
        <dbReference type="HAMAP-Rule" id="MF_00040"/>
    </source>
</evidence>